<dbReference type="SUPFAM" id="SSF88946">
    <property type="entry name" value="Sigma2 domain of RNA polymerase sigma factors"/>
    <property type="match status" value="1"/>
</dbReference>
<dbReference type="AlphaFoldDB" id="A0A5P0VRB0"/>
<name>A0A5P0VRB0_9BACT</name>
<proteinExistence type="inferred from homology"/>
<keyword evidence="3" id="KW-0731">Sigma factor</keyword>
<evidence type="ECO:0000313" key="10">
    <source>
        <dbReference type="Proteomes" id="UP001208620"/>
    </source>
</evidence>
<comment type="caution">
    <text evidence="7">The sequence shown here is derived from an EMBL/GenBank/DDBJ whole genome shotgun (WGS) entry which is preliminary data.</text>
</comment>
<dbReference type="InterPro" id="IPR013325">
    <property type="entry name" value="RNA_pol_sigma_r2"/>
</dbReference>
<dbReference type="GO" id="GO:0006352">
    <property type="term" value="P:DNA-templated transcription initiation"/>
    <property type="evidence" value="ECO:0007669"/>
    <property type="project" value="InterPro"/>
</dbReference>
<dbReference type="InterPro" id="IPR039425">
    <property type="entry name" value="RNA_pol_sigma-70-like"/>
</dbReference>
<dbReference type="PANTHER" id="PTHR43133">
    <property type="entry name" value="RNA POLYMERASE ECF-TYPE SIGMA FACTO"/>
    <property type="match status" value="1"/>
</dbReference>
<reference evidence="9" key="1">
    <citation type="submission" date="2019-09" db="EMBL/GenBank/DDBJ databases">
        <title>Distinct polysaccharide growth profiles of human intestinal Prevotella copri isolates.</title>
        <authorList>
            <person name="Fehlner-Peach H."/>
            <person name="Magnabosco C."/>
            <person name="Raghavan V."/>
            <person name="Scher J.U."/>
            <person name="Tett A."/>
            <person name="Cox L.M."/>
            <person name="Gottsegen C."/>
            <person name="Watters A."/>
            <person name="Wiltshire- Gordon J.D."/>
            <person name="Segata N."/>
            <person name="Bonneau R."/>
            <person name="Littman D.R."/>
        </authorList>
    </citation>
    <scope>NUCLEOTIDE SEQUENCE [LARGE SCALE GENOMIC DNA]</scope>
    <source>
        <strain evidence="9">iAK279</strain>
    </source>
</reference>
<evidence type="ECO:0000259" key="6">
    <source>
        <dbReference type="Pfam" id="PF08281"/>
    </source>
</evidence>
<reference evidence="8" key="3">
    <citation type="submission" date="2023-10" db="EMBL/GenBank/DDBJ databases">
        <title>Distinct polysaccharide growth profiles of human intestinal Prevotella copri isolates.</title>
        <authorList>
            <person name="Fehlner-Peach H."/>
            <person name="Magnabosco C."/>
            <person name="Raghavan V."/>
            <person name="Scher J.U."/>
            <person name="Tett A."/>
            <person name="Cox L.M."/>
            <person name="Gottsegen C."/>
            <person name="Watters A."/>
            <person name="Wiltshire- Gordon J.D."/>
            <person name="Segata N."/>
            <person name="Bonneau R."/>
            <person name="Littman D.R."/>
        </authorList>
    </citation>
    <scope>NUCLEOTIDE SEQUENCE</scope>
    <source>
        <strain evidence="8">IAK279</strain>
    </source>
</reference>
<dbReference type="PANTHER" id="PTHR43133:SF51">
    <property type="entry name" value="RNA POLYMERASE SIGMA FACTOR"/>
    <property type="match status" value="1"/>
</dbReference>
<sequence>MNIDNPKLIKQLESLVDNRQDWLFRFAYIRIGQREDAEDIVQEVLLAAFKKLKEGQQVEELDRYIIRSVSNACRDYLRKNRPQIIAINEAASIPNSNGDKQIHEEFLRISKLLEDIPQEQAEIVRMKCYDNLTFREIAELEEIPEATVKSRYRYAIQHIQQRLKKEKNI</sequence>
<accession>A0A5P0VRB0</accession>
<dbReference type="GO" id="GO:0003677">
    <property type="term" value="F:DNA binding"/>
    <property type="evidence" value="ECO:0007669"/>
    <property type="project" value="InterPro"/>
</dbReference>
<gene>
    <name evidence="8" type="ORF">F7D62_06945</name>
    <name evidence="7" type="ORF">ONT01_07510</name>
</gene>
<organism evidence="7 10">
    <name type="scientific">Segatella copri</name>
    <dbReference type="NCBI Taxonomy" id="165179"/>
    <lineage>
        <taxon>Bacteria</taxon>
        <taxon>Pseudomonadati</taxon>
        <taxon>Bacteroidota</taxon>
        <taxon>Bacteroidia</taxon>
        <taxon>Bacteroidales</taxon>
        <taxon>Prevotellaceae</taxon>
        <taxon>Segatella</taxon>
    </lineage>
</organism>
<feature type="domain" description="RNA polymerase sigma factor 70 region 4 type 2" evidence="6">
    <location>
        <begin position="108"/>
        <end position="158"/>
    </location>
</feature>
<dbReference type="Gene3D" id="1.10.1740.10">
    <property type="match status" value="1"/>
</dbReference>
<dbReference type="InterPro" id="IPR007627">
    <property type="entry name" value="RNA_pol_sigma70_r2"/>
</dbReference>
<evidence type="ECO:0000256" key="2">
    <source>
        <dbReference type="ARBA" id="ARBA00023015"/>
    </source>
</evidence>
<dbReference type="GO" id="GO:0016987">
    <property type="term" value="F:sigma factor activity"/>
    <property type="evidence" value="ECO:0007669"/>
    <property type="project" value="UniProtKB-KW"/>
</dbReference>
<dbReference type="InterPro" id="IPR036388">
    <property type="entry name" value="WH-like_DNA-bd_sf"/>
</dbReference>
<evidence type="ECO:0000256" key="3">
    <source>
        <dbReference type="ARBA" id="ARBA00023082"/>
    </source>
</evidence>
<evidence type="ECO:0000313" key="8">
    <source>
        <dbReference type="EMBL" id="MQO03845.1"/>
    </source>
</evidence>
<dbReference type="RefSeq" id="WP_153073316.1">
    <property type="nucleotide sequence ID" value="NZ_DAWERD010000014.1"/>
</dbReference>
<evidence type="ECO:0000259" key="5">
    <source>
        <dbReference type="Pfam" id="PF04542"/>
    </source>
</evidence>
<dbReference type="Gene3D" id="1.10.10.10">
    <property type="entry name" value="Winged helix-like DNA-binding domain superfamily/Winged helix DNA-binding domain"/>
    <property type="match status" value="1"/>
</dbReference>
<protein>
    <submittedName>
        <fullName evidence="7">RNA polymerase sigma factor</fullName>
    </submittedName>
</protein>
<evidence type="ECO:0000313" key="7">
    <source>
        <dbReference type="EMBL" id="MCW4137625.1"/>
    </source>
</evidence>
<keyword evidence="4" id="KW-0804">Transcription</keyword>
<dbReference type="Proteomes" id="UP001208620">
    <property type="component" value="Unassembled WGS sequence"/>
</dbReference>
<dbReference type="InterPro" id="IPR014284">
    <property type="entry name" value="RNA_pol_sigma-70_dom"/>
</dbReference>
<keyword evidence="2" id="KW-0805">Transcription regulation</keyword>
<dbReference type="NCBIfam" id="TIGR02937">
    <property type="entry name" value="sigma70-ECF"/>
    <property type="match status" value="1"/>
</dbReference>
<dbReference type="InterPro" id="IPR013324">
    <property type="entry name" value="RNA_pol_sigma_r3/r4-like"/>
</dbReference>
<dbReference type="EMBL" id="JAPDVD010000001">
    <property type="protein sequence ID" value="MCW4137625.1"/>
    <property type="molecule type" value="Genomic_DNA"/>
</dbReference>
<dbReference type="Pfam" id="PF04542">
    <property type="entry name" value="Sigma70_r2"/>
    <property type="match status" value="1"/>
</dbReference>
<dbReference type="Proteomes" id="UP000390763">
    <property type="component" value="Unassembled WGS sequence"/>
</dbReference>
<dbReference type="EMBL" id="VZBT01000056">
    <property type="protein sequence ID" value="MQO03845.1"/>
    <property type="molecule type" value="Genomic_DNA"/>
</dbReference>
<reference evidence="7" key="2">
    <citation type="submission" date="2022-11" db="EMBL/GenBank/DDBJ databases">
        <title>Genomic repertoires linked with pathogenic potency of arthritogenic Prevotella copri isolated from the gut of rheumatoid arthritis patients.</title>
        <authorList>
            <person name="Nii T."/>
            <person name="Maeda Y."/>
            <person name="Motooka D."/>
            <person name="Naito M."/>
            <person name="Matsumoto Y."/>
            <person name="Ogawa T."/>
            <person name="Oguro-Igashira E."/>
            <person name="Kishikawa T."/>
            <person name="Yamashita M."/>
            <person name="Koizumi S."/>
            <person name="Kurakawa T."/>
            <person name="Okumura R."/>
            <person name="Kayama H."/>
            <person name="Murakami M."/>
            <person name="Sakaguchi T."/>
            <person name="Das B."/>
            <person name="Nakamura S."/>
            <person name="Okada Y."/>
            <person name="Kumanogoh A."/>
            <person name="Takeda K."/>
        </authorList>
    </citation>
    <scope>NUCLEOTIDE SEQUENCE</scope>
    <source>
        <strain evidence="7">H105_2-2</strain>
    </source>
</reference>
<dbReference type="Pfam" id="PF08281">
    <property type="entry name" value="Sigma70_r4_2"/>
    <property type="match status" value="1"/>
</dbReference>
<dbReference type="SUPFAM" id="SSF88659">
    <property type="entry name" value="Sigma3 and sigma4 domains of RNA polymerase sigma factors"/>
    <property type="match status" value="1"/>
</dbReference>
<feature type="domain" description="RNA polymerase sigma-70 region 2" evidence="5">
    <location>
        <begin position="15"/>
        <end position="81"/>
    </location>
</feature>
<evidence type="ECO:0000256" key="4">
    <source>
        <dbReference type="ARBA" id="ARBA00023163"/>
    </source>
</evidence>
<dbReference type="InterPro" id="IPR013249">
    <property type="entry name" value="RNA_pol_sigma70_r4_t2"/>
</dbReference>
<comment type="similarity">
    <text evidence="1">Belongs to the sigma-70 factor family. ECF subfamily.</text>
</comment>
<evidence type="ECO:0000256" key="1">
    <source>
        <dbReference type="ARBA" id="ARBA00010641"/>
    </source>
</evidence>
<evidence type="ECO:0000313" key="9">
    <source>
        <dbReference type="Proteomes" id="UP000390763"/>
    </source>
</evidence>